<evidence type="ECO:0000313" key="1">
    <source>
        <dbReference type="EnsemblMetazoa" id="ADIR006632-PA"/>
    </source>
</evidence>
<proteinExistence type="predicted"/>
<accession>A0A182NG60</accession>
<name>A0A182NG60_9DIPT</name>
<reference evidence="1" key="2">
    <citation type="submission" date="2020-05" db="UniProtKB">
        <authorList>
            <consortium name="EnsemblMetazoa"/>
        </authorList>
    </citation>
    <scope>IDENTIFICATION</scope>
    <source>
        <strain evidence="1">WRAIR2</strain>
    </source>
</reference>
<protein>
    <submittedName>
        <fullName evidence="1">Uncharacterized protein</fullName>
    </submittedName>
</protein>
<dbReference type="EnsemblMetazoa" id="ADIR006632-RA">
    <property type="protein sequence ID" value="ADIR006632-PA"/>
    <property type="gene ID" value="ADIR006632"/>
</dbReference>
<keyword evidence="2" id="KW-1185">Reference proteome</keyword>
<sequence length="65" mass="6875">MPNGGSVHKPDPLLTRGTIVSGAVSVSLDDSWTGRTLLEALGRLPLRALDIMCNGKLKDIIAPVH</sequence>
<evidence type="ECO:0000313" key="2">
    <source>
        <dbReference type="Proteomes" id="UP000075884"/>
    </source>
</evidence>
<dbReference type="Proteomes" id="UP000075884">
    <property type="component" value="Unassembled WGS sequence"/>
</dbReference>
<organism evidence="1 2">
    <name type="scientific">Anopheles dirus</name>
    <dbReference type="NCBI Taxonomy" id="7168"/>
    <lineage>
        <taxon>Eukaryota</taxon>
        <taxon>Metazoa</taxon>
        <taxon>Ecdysozoa</taxon>
        <taxon>Arthropoda</taxon>
        <taxon>Hexapoda</taxon>
        <taxon>Insecta</taxon>
        <taxon>Pterygota</taxon>
        <taxon>Neoptera</taxon>
        <taxon>Endopterygota</taxon>
        <taxon>Diptera</taxon>
        <taxon>Nematocera</taxon>
        <taxon>Culicoidea</taxon>
        <taxon>Culicidae</taxon>
        <taxon>Anophelinae</taxon>
        <taxon>Anopheles</taxon>
    </lineage>
</organism>
<dbReference type="AlphaFoldDB" id="A0A182NG60"/>
<reference evidence="2" key="1">
    <citation type="submission" date="2013-03" db="EMBL/GenBank/DDBJ databases">
        <title>The Genome Sequence of Anopheles dirus WRAIR2.</title>
        <authorList>
            <consortium name="The Broad Institute Genomics Platform"/>
            <person name="Neafsey D.E."/>
            <person name="Walton C."/>
            <person name="Walker B."/>
            <person name="Young S.K."/>
            <person name="Zeng Q."/>
            <person name="Gargeya S."/>
            <person name="Fitzgerald M."/>
            <person name="Haas B."/>
            <person name="Abouelleil A."/>
            <person name="Allen A.W."/>
            <person name="Alvarado L."/>
            <person name="Arachchi H.M."/>
            <person name="Berlin A.M."/>
            <person name="Chapman S.B."/>
            <person name="Gainer-Dewar J."/>
            <person name="Goldberg J."/>
            <person name="Griggs A."/>
            <person name="Gujja S."/>
            <person name="Hansen M."/>
            <person name="Howarth C."/>
            <person name="Imamovic A."/>
            <person name="Ireland A."/>
            <person name="Larimer J."/>
            <person name="McCowan C."/>
            <person name="Murphy C."/>
            <person name="Pearson M."/>
            <person name="Poon T.W."/>
            <person name="Priest M."/>
            <person name="Roberts A."/>
            <person name="Saif S."/>
            <person name="Shea T."/>
            <person name="Sisk P."/>
            <person name="Sykes S."/>
            <person name="Wortman J."/>
            <person name="Nusbaum C."/>
            <person name="Birren B."/>
        </authorList>
    </citation>
    <scope>NUCLEOTIDE SEQUENCE [LARGE SCALE GENOMIC DNA]</scope>
    <source>
        <strain evidence="2">WRAIR2</strain>
    </source>
</reference>
<dbReference type="VEuPathDB" id="VectorBase:ADIR006632"/>